<dbReference type="PROSITE" id="PS50002">
    <property type="entry name" value="SH3"/>
    <property type="match status" value="1"/>
</dbReference>
<keyword evidence="6" id="KW-1185">Reference proteome</keyword>
<dbReference type="Gene3D" id="2.30.30.40">
    <property type="entry name" value="SH3 Domains"/>
    <property type="match status" value="1"/>
</dbReference>
<organism evidence="5 6">
    <name type="scientific">Escovopsis weberi</name>
    <dbReference type="NCBI Taxonomy" id="150374"/>
    <lineage>
        <taxon>Eukaryota</taxon>
        <taxon>Fungi</taxon>
        <taxon>Dikarya</taxon>
        <taxon>Ascomycota</taxon>
        <taxon>Pezizomycotina</taxon>
        <taxon>Sordariomycetes</taxon>
        <taxon>Hypocreomycetidae</taxon>
        <taxon>Hypocreales</taxon>
        <taxon>Hypocreaceae</taxon>
        <taxon>Escovopsis</taxon>
    </lineage>
</organism>
<dbReference type="PANTHER" id="PTHR46026:SF1">
    <property type="entry name" value="RHO-TYPE GUANINE NUCLEOTIDE EXCHANGE FACTOR, ISOFORM F"/>
    <property type="match status" value="1"/>
</dbReference>
<dbReference type="InterPro" id="IPR035552">
    <property type="entry name" value="Mti1_SH3"/>
</dbReference>
<reference evidence="5 6" key="1">
    <citation type="submission" date="2015-07" db="EMBL/GenBank/DDBJ databases">
        <title>The genome of the fungus Escovopsis weberi, a specialized disease agent of ant agriculture.</title>
        <authorList>
            <person name="de Man T.J."/>
            <person name="Stajich J.E."/>
            <person name="Kubicek C.P."/>
            <person name="Chenthamara K."/>
            <person name="Atanasova L."/>
            <person name="Druzhinina I.S."/>
            <person name="Birnbaum S."/>
            <person name="Barribeau S.M."/>
            <person name="Teiling C."/>
            <person name="Suen G."/>
            <person name="Currie C."/>
            <person name="Gerardo N.M."/>
        </authorList>
    </citation>
    <scope>NUCLEOTIDE SEQUENCE [LARGE SCALE GENOMIC DNA]</scope>
</reference>
<protein>
    <submittedName>
        <fullName evidence="5">Myosin tail region-interacting protein MTI1</fullName>
    </submittedName>
</protein>
<dbReference type="EMBL" id="LGSR01000013">
    <property type="protein sequence ID" value="KOS21166.1"/>
    <property type="molecule type" value="Genomic_DNA"/>
</dbReference>
<dbReference type="CDD" id="cd11887">
    <property type="entry name" value="SH3_Bbc1"/>
    <property type="match status" value="1"/>
</dbReference>
<dbReference type="SUPFAM" id="SSF50044">
    <property type="entry name" value="SH3-domain"/>
    <property type="match status" value="1"/>
</dbReference>
<evidence type="ECO:0000256" key="3">
    <source>
        <dbReference type="SAM" id="MobiDB-lite"/>
    </source>
</evidence>
<evidence type="ECO:0000256" key="1">
    <source>
        <dbReference type="ARBA" id="ARBA00022443"/>
    </source>
</evidence>
<dbReference type="STRING" id="150374.A0A0M8MX79"/>
<evidence type="ECO:0000313" key="6">
    <source>
        <dbReference type="Proteomes" id="UP000053831"/>
    </source>
</evidence>
<dbReference type="SMART" id="SM00326">
    <property type="entry name" value="SH3"/>
    <property type="match status" value="1"/>
</dbReference>
<proteinExistence type="predicted"/>
<dbReference type="AlphaFoldDB" id="A0A0M8MX79"/>
<feature type="domain" description="SH3" evidence="4">
    <location>
        <begin position="2"/>
        <end position="66"/>
    </location>
</feature>
<dbReference type="InterPro" id="IPR001452">
    <property type="entry name" value="SH3_domain"/>
</dbReference>
<feature type="region of interest" description="Disordered" evidence="3">
    <location>
        <begin position="40"/>
        <end position="400"/>
    </location>
</feature>
<dbReference type="OrthoDB" id="207120at2759"/>
<name>A0A0M8MX79_ESCWE</name>
<dbReference type="Proteomes" id="UP000053831">
    <property type="component" value="Unassembled WGS sequence"/>
</dbReference>
<dbReference type="Pfam" id="PF00018">
    <property type="entry name" value="SH3_1"/>
    <property type="match status" value="1"/>
</dbReference>
<feature type="region of interest" description="Disordered" evidence="3">
    <location>
        <begin position="430"/>
        <end position="467"/>
    </location>
</feature>
<feature type="compositionally biased region" description="Basic and acidic residues" evidence="3">
    <location>
        <begin position="49"/>
        <end position="65"/>
    </location>
</feature>
<gene>
    <name evidence="5" type="ORF">ESCO_004030</name>
</gene>
<evidence type="ECO:0000259" key="4">
    <source>
        <dbReference type="PROSITE" id="PS50002"/>
    </source>
</evidence>
<evidence type="ECO:0000256" key="2">
    <source>
        <dbReference type="PROSITE-ProRule" id="PRU00192"/>
    </source>
</evidence>
<accession>A0A0M8MX79</accession>
<evidence type="ECO:0000313" key="5">
    <source>
        <dbReference type="EMBL" id="KOS21166.1"/>
    </source>
</evidence>
<dbReference type="InterPro" id="IPR036028">
    <property type="entry name" value="SH3-like_dom_sf"/>
</dbReference>
<feature type="compositionally biased region" description="Basic and acidic residues" evidence="3">
    <location>
        <begin position="101"/>
        <end position="123"/>
    </location>
</feature>
<comment type="caution">
    <text evidence="5">The sequence shown here is derived from an EMBL/GenBank/DDBJ whole genome shotgun (WGS) entry which is preliminary data.</text>
</comment>
<feature type="compositionally biased region" description="Basic and acidic residues" evidence="3">
    <location>
        <begin position="174"/>
        <end position="186"/>
    </location>
</feature>
<feature type="compositionally biased region" description="Basic and acidic residues" evidence="3">
    <location>
        <begin position="232"/>
        <end position="242"/>
    </location>
</feature>
<dbReference type="PRINTS" id="PR00452">
    <property type="entry name" value="SH3DOMAIN"/>
</dbReference>
<sequence length="467" mass="50617">MAALFRVRALFEYASAHEDDLSFDAGQIITVTEQEDDDWYGGEYIDGSGTKREGIFPRNFVEKFEPTAPPRPARARPRPSVSEGSAPEEAAAQQPPPPPPIREEEAATAPPRDRLPPAKDPARRTFGLCSGPGSGVGRPATDPDLGCPARSDDCAEASCPGHETKARPAPARIYHREEDPEVKEQVVENMGQAERAGLLPQNSAQQEEEDQPKPTSLKERIALLQKQQMEQAQRHADAAARKDKPKKPPKKRLEVPSGEEGDESLSSSSQTLDRRDSEDPSDGNEADVSGAGETAESQDNSTEREENEAKPALAQDEGQNGDRNDEAEDEEDEEEEEEEEEEDIDPEVKRREELRARMARMSGGMGFAGMFGAPMNPFGAAPPKKKASKAPPRPSTIDEEANALPEILNPSPNDLWLTLNSSVRRAALTGFDRDGAPSGTPASVEPSHLSSAHSSPGAIEPACAVWE</sequence>
<dbReference type="PANTHER" id="PTHR46026">
    <property type="entry name" value="RHO-TYPE GUANINE NUCLEOTIDE EXCHANGE FACTOR, ISOFORM F"/>
    <property type="match status" value="1"/>
</dbReference>
<feature type="compositionally biased region" description="Acidic residues" evidence="3">
    <location>
        <begin position="325"/>
        <end position="345"/>
    </location>
</feature>
<keyword evidence="1 2" id="KW-0728">SH3 domain</keyword>
<feature type="compositionally biased region" description="Basic and acidic residues" evidence="3">
    <location>
        <begin position="346"/>
        <end position="356"/>
    </location>
</feature>